<dbReference type="SMART" id="SM00490">
    <property type="entry name" value="HELICc"/>
    <property type="match status" value="1"/>
</dbReference>
<dbReference type="PROSITE" id="PS51194">
    <property type="entry name" value="HELICASE_CTER"/>
    <property type="match status" value="1"/>
</dbReference>
<keyword evidence="1 4" id="KW-0863">Zinc-finger</keyword>
<reference evidence="8" key="3">
    <citation type="submission" date="2022-06" db="UniProtKB">
        <authorList>
            <consortium name="EnsemblMetazoa"/>
        </authorList>
    </citation>
    <scope>IDENTIFICATION</scope>
</reference>
<name>A0A834R8I6_SARSC</name>
<dbReference type="CDD" id="cd18793">
    <property type="entry name" value="SF2_C_SNF"/>
    <property type="match status" value="1"/>
</dbReference>
<keyword evidence="3" id="KW-0862">Zinc</keyword>
<evidence type="ECO:0000259" key="5">
    <source>
        <dbReference type="PROSITE" id="PS50089"/>
    </source>
</evidence>
<dbReference type="InterPro" id="IPR013083">
    <property type="entry name" value="Znf_RING/FYVE/PHD"/>
</dbReference>
<dbReference type="GO" id="GO:0016787">
    <property type="term" value="F:hydrolase activity"/>
    <property type="evidence" value="ECO:0007669"/>
    <property type="project" value="UniProtKB-KW"/>
</dbReference>
<dbReference type="PANTHER" id="PTHR45865">
    <property type="entry name" value="E3 UBIQUITIN-PROTEIN LIGASE SHPRH FAMILY MEMBER"/>
    <property type="match status" value="1"/>
</dbReference>
<feature type="domain" description="RING-type" evidence="5">
    <location>
        <begin position="1166"/>
        <end position="1209"/>
    </location>
</feature>
<reference evidence="7" key="2">
    <citation type="submission" date="2020-01" db="EMBL/GenBank/DDBJ databases">
        <authorList>
            <person name="Korhonen P.K.K."/>
            <person name="Guangxu M.G."/>
            <person name="Wang T.W."/>
            <person name="Stroehlein A.J.S."/>
            <person name="Young N.D."/>
            <person name="Ang C.-S.A."/>
            <person name="Fernando D.W.F."/>
            <person name="Lu H.L."/>
            <person name="Taylor S.T."/>
            <person name="Ehtesham M.E.M."/>
            <person name="Najaraj S.H.N."/>
            <person name="Harsha G.H.G."/>
            <person name="Madugundu A.M."/>
            <person name="Renuse S.R."/>
            <person name="Holt D.H."/>
            <person name="Pandey A.P."/>
            <person name="Papenfuss A.P."/>
            <person name="Gasser R.B.G."/>
            <person name="Fischer K.F."/>
        </authorList>
    </citation>
    <scope>NUCLEOTIDE SEQUENCE</scope>
    <source>
        <strain evidence="7">SSS_KF_BRIS2020</strain>
    </source>
</reference>
<dbReference type="OMA" id="KAVFFCA"/>
<dbReference type="SUPFAM" id="SSF52540">
    <property type="entry name" value="P-loop containing nucleoside triphosphate hydrolases"/>
    <property type="match status" value="2"/>
</dbReference>
<dbReference type="Gene3D" id="3.40.50.300">
    <property type="entry name" value="P-loop containing nucleotide triphosphate hydrolases"/>
    <property type="match status" value="1"/>
</dbReference>
<dbReference type="SMART" id="SM00487">
    <property type="entry name" value="DEXDc"/>
    <property type="match status" value="1"/>
</dbReference>
<dbReference type="GO" id="GO:0000209">
    <property type="term" value="P:protein polyubiquitination"/>
    <property type="evidence" value="ECO:0007669"/>
    <property type="project" value="TreeGrafter"/>
</dbReference>
<dbReference type="PROSITE" id="PS50089">
    <property type="entry name" value="ZF_RING_2"/>
    <property type="match status" value="1"/>
</dbReference>
<evidence type="ECO:0000313" key="8">
    <source>
        <dbReference type="EnsemblMetazoa" id="KAF7492160.1"/>
    </source>
</evidence>
<dbReference type="InterPro" id="IPR014001">
    <property type="entry name" value="Helicase_ATP-bd"/>
</dbReference>
<dbReference type="GO" id="GO:0061630">
    <property type="term" value="F:ubiquitin protein ligase activity"/>
    <property type="evidence" value="ECO:0007669"/>
    <property type="project" value="TreeGrafter"/>
</dbReference>
<evidence type="ECO:0000259" key="6">
    <source>
        <dbReference type="PROSITE" id="PS51194"/>
    </source>
</evidence>
<accession>A0A834R8I6</accession>
<evidence type="ECO:0000313" key="7">
    <source>
        <dbReference type="EMBL" id="KAF7492160.1"/>
    </source>
</evidence>
<evidence type="ECO:0000256" key="2">
    <source>
        <dbReference type="ARBA" id="ARBA00022801"/>
    </source>
</evidence>
<keyword evidence="2" id="KW-0378">Hydrolase</keyword>
<dbReference type="InterPro" id="IPR052583">
    <property type="entry name" value="ATP-helicase/E3_Ub-Ligase"/>
</dbReference>
<dbReference type="InterPro" id="IPR049730">
    <property type="entry name" value="SNF2/RAD54-like_C"/>
</dbReference>
<dbReference type="InterPro" id="IPR001841">
    <property type="entry name" value="Znf_RING"/>
</dbReference>
<dbReference type="GO" id="GO:0005634">
    <property type="term" value="C:nucleus"/>
    <property type="evidence" value="ECO:0007669"/>
    <property type="project" value="TreeGrafter"/>
</dbReference>
<dbReference type="InterPro" id="IPR000330">
    <property type="entry name" value="SNF2_N"/>
</dbReference>
<evidence type="ECO:0000256" key="1">
    <source>
        <dbReference type="ARBA" id="ARBA00022771"/>
    </source>
</evidence>
<dbReference type="InterPro" id="IPR001650">
    <property type="entry name" value="Helicase_C-like"/>
</dbReference>
<dbReference type="SUPFAM" id="SSF57850">
    <property type="entry name" value="RING/U-box"/>
    <property type="match status" value="1"/>
</dbReference>
<keyword evidence="1 4" id="KW-0479">Metal-binding</keyword>
<dbReference type="OrthoDB" id="423559at2759"/>
<protein>
    <submittedName>
        <fullName evidence="7">E3 ubiquitin-protein ligase SHPRH</fullName>
    </submittedName>
</protein>
<evidence type="ECO:0000256" key="4">
    <source>
        <dbReference type="PROSITE-ProRule" id="PRU00175"/>
    </source>
</evidence>
<dbReference type="GO" id="GO:0006974">
    <property type="term" value="P:DNA damage response"/>
    <property type="evidence" value="ECO:0007669"/>
    <property type="project" value="TreeGrafter"/>
</dbReference>
<dbReference type="EnsemblMetazoa" id="SSS_7103s_mrna">
    <property type="protein sequence ID" value="KAF7492160.1"/>
    <property type="gene ID" value="SSS_7103"/>
</dbReference>
<evidence type="ECO:0000313" key="9">
    <source>
        <dbReference type="Proteomes" id="UP000070412"/>
    </source>
</evidence>
<dbReference type="GO" id="GO:0008270">
    <property type="term" value="F:zinc ion binding"/>
    <property type="evidence" value="ECO:0007669"/>
    <property type="project" value="UniProtKB-KW"/>
</dbReference>
<keyword evidence="9" id="KW-1185">Reference proteome</keyword>
<dbReference type="InterPro" id="IPR048686">
    <property type="entry name" value="SHPRH_helical_1st"/>
</dbReference>
<reference evidence="9" key="1">
    <citation type="journal article" date="2020" name="PLoS Negl. Trop. Dis.">
        <title>High-quality nuclear genome for Sarcoptes scabiei-A critical resource for a neglected parasite.</title>
        <authorList>
            <person name="Korhonen P.K."/>
            <person name="Gasser R.B."/>
            <person name="Ma G."/>
            <person name="Wang T."/>
            <person name="Stroehlein A.J."/>
            <person name="Young N.D."/>
            <person name="Ang C.S."/>
            <person name="Fernando D.D."/>
            <person name="Lu H.C."/>
            <person name="Taylor S."/>
            <person name="Reynolds S.L."/>
            <person name="Mofiz E."/>
            <person name="Najaraj S.H."/>
            <person name="Gowda H."/>
            <person name="Madugundu A."/>
            <person name="Renuse S."/>
            <person name="Holt D."/>
            <person name="Pandey A."/>
            <person name="Papenfuss A.T."/>
            <person name="Fischer K."/>
        </authorList>
    </citation>
    <scope>NUCLEOTIDE SEQUENCE [LARGE SCALE GENOMIC DNA]</scope>
</reference>
<dbReference type="InterPro" id="IPR038718">
    <property type="entry name" value="SNF2-like_sf"/>
</dbReference>
<sequence length="1413" mass="166036">MVKRRSSSLNTDCPKIVAKLRKLEINNRLQIFHSGSDESDSIDLTIVHGKINDSNNPLRINEDFSMTRFKVFSIKFMIYDYSSDKLDLIRNASKYDFALIITSDAKWFLYCQQKDQNDMFQFFPLNTDAEFNYSNYKAFCRSFHQNLAYQIEGELSESNSTKNCPYLWVKIYVMRSIIIDNNESWQKSLSFQNNHNIKIMSFLKNIPAYNSKTQHEFKTHDEIDEFYELIHKKQQDYENSYDIKSIKLDGYNSNTERLEYQCKAIAWMNMRENSNLDFDLISRLFIELFDGNTLLFYYLPLGHFVTPRIYHEYLKELSRLKNHGGILADKMGLGKTVETIGLILTNRRKTNDSSPIHQIPNQDCLYLHTTDPLYGQVQCLCGENNHEIIEDISVEELLRQSFKQKYFIKGNLIKCLLCANYQHVACSKYNPVNNEFPYYCSYCWQKIPQIDSPASLIVCPKSILVQWIGELKKHVKEEIKIYHYQGLRCNDYCQPFKLAQNDIVITTYEILRTEIDYVSPLSRIDSSRRKIKKYHPPISPLLSIKWWRLVYDEAQLVEGQPTKTFKMAEKLSAVNRWAVTGTPILKNINDLYGLLCFIQEVPFCWDSVWKNVIYSNSCEGNHNFLIDIISKCFWRNNEHYTNIIPKPICITKSLELSQVERDYYLDIARRTRELVSEKSNRDLSNEKIGESTIAIKKIIAKGTLKLRKNCCYLYQIFRHASQECSVEEIFDKILENAVNDIIKCHRELIANINAIAAVFISQNDINSAIKYYLKALVSSDSLTDEIERFKADKTQLYHVYHNLAYSLRILKEDRIPVETILSEDERNRDRCKKNKSIEKFYLQILNDIKSLDENKLQNSYEYFISKAEDVRDKYLSSSQNSFETLNKSKYHAIIKSEAKYLEIDDSIGFLPKLMQNLSTQMKNHEIINMIKMKINFDFERIESLKFFLTNFLHKILAHHVKLIEIFENINYDSIFANSSEYIRCHIQFENILKDCLLCKVDRMLSLAEIYLFQNHYVSNLLKLLDLNDNEIRSFTVVNFNDSNAIIVFRQIVRFLDKEILLSHDHHALMKQFKAALKFFELFQDELKLYRKIWIESITLIQKIDELDQARSRITYDRAEIDFQRSLNLTKYRDAKTSLKNFLGRLDYLNNLKKTFDDDKDQSAKICTICYDRLSCYAIFFCGHIVCSDCHDRLKLRCKKTNNFNCPNCRYDLKFSDTKLVRDVHQKKIDVKGQWSTKIQNIVHQVNKIVLEDSSDKILIFSSWIDFLEKIETALQQNSIKTLLLKGSDRNFDCKILQFKNSTNISVLLLPLRFAGKGFNLTEASHLIIAETIVDKNTELQAIGRISRIGQKKKPYIYKFPVSNTIEEFIENLNKQKTQVISKQRSSIDSDFIRYLGISQISVNQFLMDISLDD</sequence>
<evidence type="ECO:0000256" key="3">
    <source>
        <dbReference type="ARBA" id="ARBA00022833"/>
    </source>
</evidence>
<dbReference type="PANTHER" id="PTHR45865:SF1">
    <property type="entry name" value="E3 UBIQUITIN-PROTEIN LIGASE SHPRH"/>
    <property type="match status" value="1"/>
</dbReference>
<proteinExistence type="predicted"/>
<dbReference type="Pfam" id="PF00176">
    <property type="entry name" value="SNF2-rel_dom"/>
    <property type="match status" value="1"/>
</dbReference>
<dbReference type="Gene3D" id="3.30.40.10">
    <property type="entry name" value="Zinc/RING finger domain, C3HC4 (zinc finger)"/>
    <property type="match status" value="1"/>
</dbReference>
<dbReference type="Pfam" id="PF21325">
    <property type="entry name" value="SHPRH_helical-1st"/>
    <property type="match status" value="1"/>
</dbReference>
<dbReference type="GO" id="GO:0005524">
    <property type="term" value="F:ATP binding"/>
    <property type="evidence" value="ECO:0007669"/>
    <property type="project" value="InterPro"/>
</dbReference>
<gene>
    <name evidence="7" type="ORF">SSS_7103</name>
</gene>
<dbReference type="Proteomes" id="UP000070412">
    <property type="component" value="Unassembled WGS sequence"/>
</dbReference>
<dbReference type="Pfam" id="PF00271">
    <property type="entry name" value="Helicase_C"/>
    <property type="match status" value="1"/>
</dbReference>
<dbReference type="InterPro" id="IPR027417">
    <property type="entry name" value="P-loop_NTPase"/>
</dbReference>
<dbReference type="Gene3D" id="3.40.50.10810">
    <property type="entry name" value="Tandem AAA-ATPase domain"/>
    <property type="match status" value="2"/>
</dbReference>
<dbReference type="EMBL" id="WVUK01000056">
    <property type="protein sequence ID" value="KAF7492160.1"/>
    <property type="molecule type" value="Genomic_DNA"/>
</dbReference>
<organism evidence="7">
    <name type="scientific">Sarcoptes scabiei</name>
    <name type="common">Itch mite</name>
    <name type="synonym">Acarus scabiei</name>
    <dbReference type="NCBI Taxonomy" id="52283"/>
    <lineage>
        <taxon>Eukaryota</taxon>
        <taxon>Metazoa</taxon>
        <taxon>Ecdysozoa</taxon>
        <taxon>Arthropoda</taxon>
        <taxon>Chelicerata</taxon>
        <taxon>Arachnida</taxon>
        <taxon>Acari</taxon>
        <taxon>Acariformes</taxon>
        <taxon>Sarcoptiformes</taxon>
        <taxon>Astigmata</taxon>
        <taxon>Psoroptidia</taxon>
        <taxon>Sarcoptoidea</taxon>
        <taxon>Sarcoptidae</taxon>
        <taxon>Sarcoptinae</taxon>
        <taxon>Sarcoptes</taxon>
    </lineage>
</organism>
<feature type="domain" description="Helicase C-terminal" evidence="6">
    <location>
        <begin position="1244"/>
        <end position="1387"/>
    </location>
</feature>